<reference evidence="13 14" key="1">
    <citation type="submission" date="2018-01" db="EMBL/GenBank/DDBJ databases">
        <title>Genomic Encyclopedia of Type Strains, Phase III (KMG-III): the genomes of soil and plant-associated and newly described type strains.</title>
        <authorList>
            <person name="Whitman W."/>
        </authorList>
    </citation>
    <scope>NUCLEOTIDE SEQUENCE [LARGE SCALE GENOMIC DNA]</scope>
    <source>
        <strain evidence="13 14">JCM 18070</strain>
    </source>
</reference>
<dbReference type="AlphaFoldDB" id="A0A2S4M7U3"/>
<evidence type="ECO:0000256" key="5">
    <source>
        <dbReference type="ARBA" id="ARBA00022692"/>
    </source>
</evidence>
<protein>
    <submittedName>
        <fullName evidence="13">Putative porin</fullName>
    </submittedName>
</protein>
<keyword evidence="4" id="KW-1134">Transmembrane beta strand</keyword>
<keyword evidence="8" id="KW-0626">Porin</keyword>
<evidence type="ECO:0000256" key="7">
    <source>
        <dbReference type="ARBA" id="ARBA00023065"/>
    </source>
</evidence>
<dbReference type="RefSeq" id="WP_227473076.1">
    <property type="nucleotide sequence ID" value="NZ_PQGA01000008.1"/>
</dbReference>
<feature type="chain" id="PRO_5015753868" evidence="11">
    <location>
        <begin position="22"/>
        <end position="370"/>
    </location>
</feature>
<evidence type="ECO:0000256" key="1">
    <source>
        <dbReference type="ARBA" id="ARBA00004571"/>
    </source>
</evidence>
<keyword evidence="6 11" id="KW-0732">Signal</keyword>
<proteinExistence type="predicted"/>
<dbReference type="PROSITE" id="PS51257">
    <property type="entry name" value="PROKAR_LIPOPROTEIN"/>
    <property type="match status" value="1"/>
</dbReference>
<dbReference type="Proteomes" id="UP000237381">
    <property type="component" value="Unassembled WGS sequence"/>
</dbReference>
<dbReference type="GO" id="GO:0006811">
    <property type="term" value="P:monoatomic ion transport"/>
    <property type="evidence" value="ECO:0007669"/>
    <property type="project" value="UniProtKB-KW"/>
</dbReference>
<accession>A0A2S4M7U3</accession>
<feature type="signal peptide" evidence="11">
    <location>
        <begin position="1"/>
        <end position="21"/>
    </location>
</feature>
<dbReference type="PANTHER" id="PTHR34501">
    <property type="entry name" value="PROTEIN YDDL-RELATED"/>
    <property type="match status" value="1"/>
</dbReference>
<keyword evidence="9" id="KW-0472">Membrane</keyword>
<keyword evidence="3" id="KW-0813">Transport</keyword>
<evidence type="ECO:0000313" key="13">
    <source>
        <dbReference type="EMBL" id="POR50597.1"/>
    </source>
</evidence>
<dbReference type="Gene3D" id="2.40.160.10">
    <property type="entry name" value="Porin"/>
    <property type="match status" value="1"/>
</dbReference>
<evidence type="ECO:0000256" key="2">
    <source>
        <dbReference type="ARBA" id="ARBA00011233"/>
    </source>
</evidence>
<dbReference type="GO" id="GO:0046930">
    <property type="term" value="C:pore complex"/>
    <property type="evidence" value="ECO:0007669"/>
    <property type="project" value="UniProtKB-KW"/>
</dbReference>
<dbReference type="InterPro" id="IPR050298">
    <property type="entry name" value="Gram-neg_bact_OMP"/>
</dbReference>
<feature type="domain" description="Porin" evidence="12">
    <location>
        <begin position="9"/>
        <end position="337"/>
    </location>
</feature>
<dbReference type="Pfam" id="PF13609">
    <property type="entry name" value="Porin_4"/>
    <property type="match status" value="1"/>
</dbReference>
<comment type="caution">
    <text evidence="13">The sequence shown here is derived from an EMBL/GenBank/DDBJ whole genome shotgun (WGS) entry which is preliminary data.</text>
</comment>
<dbReference type="GO" id="GO:0009279">
    <property type="term" value="C:cell outer membrane"/>
    <property type="evidence" value="ECO:0007669"/>
    <property type="project" value="UniProtKB-SubCell"/>
</dbReference>
<keyword evidence="10" id="KW-0998">Cell outer membrane</keyword>
<evidence type="ECO:0000256" key="6">
    <source>
        <dbReference type="ARBA" id="ARBA00022729"/>
    </source>
</evidence>
<evidence type="ECO:0000256" key="9">
    <source>
        <dbReference type="ARBA" id="ARBA00023136"/>
    </source>
</evidence>
<dbReference type="EMBL" id="PQGA01000008">
    <property type="protein sequence ID" value="POR50597.1"/>
    <property type="molecule type" value="Genomic_DNA"/>
</dbReference>
<evidence type="ECO:0000256" key="11">
    <source>
        <dbReference type="SAM" id="SignalP"/>
    </source>
</evidence>
<evidence type="ECO:0000256" key="3">
    <source>
        <dbReference type="ARBA" id="ARBA00022448"/>
    </source>
</evidence>
<keyword evidence="7" id="KW-0406">Ion transport</keyword>
<gene>
    <name evidence="13" type="ORF">B0G62_10888</name>
</gene>
<comment type="subunit">
    <text evidence="2">Homotrimer.</text>
</comment>
<keyword evidence="5" id="KW-0812">Transmembrane</keyword>
<comment type="subcellular location">
    <subcellularLocation>
        <location evidence="1">Cell outer membrane</location>
        <topology evidence="1">Multi-pass membrane protein</topology>
    </subcellularLocation>
</comment>
<name>A0A2S4M7U3_9BURK</name>
<dbReference type="CDD" id="cd00342">
    <property type="entry name" value="gram_neg_porins"/>
    <property type="match status" value="1"/>
</dbReference>
<organism evidence="13 14">
    <name type="scientific">Paraburkholderia eburnea</name>
    <dbReference type="NCBI Taxonomy" id="1189126"/>
    <lineage>
        <taxon>Bacteria</taxon>
        <taxon>Pseudomonadati</taxon>
        <taxon>Pseudomonadota</taxon>
        <taxon>Betaproteobacteria</taxon>
        <taxon>Burkholderiales</taxon>
        <taxon>Burkholderiaceae</taxon>
        <taxon>Paraburkholderia</taxon>
    </lineage>
</organism>
<dbReference type="SUPFAM" id="SSF56935">
    <property type="entry name" value="Porins"/>
    <property type="match status" value="1"/>
</dbReference>
<sequence>MKSLALWCTVISTMACVQAHAEGGPAGDSVTLYGMVDAGVSWVSNEGGHSNLKFDDGIFTPNLLGIRGSEDLGGGLRAVFDLVDQFSMATGAIVSGQGIFGRNAYVGLASDQYGKLTMGNQYDFMTDSLFFGHDDAAMEVGGLYDFRAGPFAKIGIPGNPPFAQQFDWDRMAGATVENSVKYQSPSMGGFSFGGLYGFGGIPGAFGRGNTVSAGANYANGPFGMGAAYTEVKYVEDGEPDVNIRNWGVGAHYDFGKVMATLLVTTVRNTSNGGAIAQGEVGANWLLAPDWAIAADYMYMKGNGYLGNNHAHQMTAIVDHFLSKRTVVYAETVYQRTNAGAQALISGVLDPNGTSGGPNQLIARVGVQTRF</sequence>
<dbReference type="GO" id="GO:0015288">
    <property type="term" value="F:porin activity"/>
    <property type="evidence" value="ECO:0007669"/>
    <property type="project" value="UniProtKB-KW"/>
</dbReference>
<evidence type="ECO:0000256" key="8">
    <source>
        <dbReference type="ARBA" id="ARBA00023114"/>
    </source>
</evidence>
<evidence type="ECO:0000256" key="10">
    <source>
        <dbReference type="ARBA" id="ARBA00023237"/>
    </source>
</evidence>
<keyword evidence="14" id="KW-1185">Reference proteome</keyword>
<dbReference type="InterPro" id="IPR023614">
    <property type="entry name" value="Porin_dom_sf"/>
</dbReference>
<evidence type="ECO:0000313" key="14">
    <source>
        <dbReference type="Proteomes" id="UP000237381"/>
    </source>
</evidence>
<dbReference type="InterPro" id="IPR033900">
    <property type="entry name" value="Gram_neg_porin_domain"/>
</dbReference>
<dbReference type="PANTHER" id="PTHR34501:SF9">
    <property type="entry name" value="MAJOR OUTER MEMBRANE PROTEIN P.IA"/>
    <property type="match status" value="1"/>
</dbReference>
<evidence type="ECO:0000256" key="4">
    <source>
        <dbReference type="ARBA" id="ARBA00022452"/>
    </source>
</evidence>
<evidence type="ECO:0000259" key="12">
    <source>
        <dbReference type="Pfam" id="PF13609"/>
    </source>
</evidence>